<keyword evidence="2" id="KW-1185">Reference proteome</keyword>
<dbReference type="EMBL" id="ASPP01035153">
    <property type="protein sequence ID" value="ETO02678.1"/>
    <property type="molecule type" value="Genomic_DNA"/>
</dbReference>
<gene>
    <name evidence="1" type="ORF">RFI_34735</name>
</gene>
<protein>
    <submittedName>
        <fullName evidence="1">Uncharacterized protein</fullName>
    </submittedName>
</protein>
<name>X6LL46_RETFI</name>
<reference evidence="1 2" key="1">
    <citation type="journal article" date="2013" name="Curr. Biol.">
        <title>The Genome of the Foraminiferan Reticulomyxa filosa.</title>
        <authorList>
            <person name="Glockner G."/>
            <person name="Hulsmann N."/>
            <person name="Schleicher M."/>
            <person name="Noegel A.A."/>
            <person name="Eichinger L."/>
            <person name="Gallinger C."/>
            <person name="Pawlowski J."/>
            <person name="Sierra R."/>
            <person name="Euteneuer U."/>
            <person name="Pillet L."/>
            <person name="Moustafa A."/>
            <person name="Platzer M."/>
            <person name="Groth M."/>
            <person name="Szafranski K."/>
            <person name="Schliwa M."/>
        </authorList>
    </citation>
    <scope>NUCLEOTIDE SEQUENCE [LARGE SCALE GENOMIC DNA]</scope>
</reference>
<dbReference type="AlphaFoldDB" id="X6LL46"/>
<dbReference type="Proteomes" id="UP000023152">
    <property type="component" value="Unassembled WGS sequence"/>
</dbReference>
<proteinExistence type="predicted"/>
<organism evidence="1 2">
    <name type="scientific">Reticulomyxa filosa</name>
    <dbReference type="NCBI Taxonomy" id="46433"/>
    <lineage>
        <taxon>Eukaryota</taxon>
        <taxon>Sar</taxon>
        <taxon>Rhizaria</taxon>
        <taxon>Retaria</taxon>
        <taxon>Foraminifera</taxon>
        <taxon>Monothalamids</taxon>
        <taxon>Reticulomyxidae</taxon>
        <taxon>Reticulomyxa</taxon>
    </lineage>
</organism>
<sequence length="180" mass="21220">MAHDGLKVNHTIESGELIIMIMCAAYIPSYNVFFCDVIEIYMINTHVYNIGLQRIQYLSYREIWKVAVVVVVPVRKDKVKLVHIQLQNVENMQTDSIWFSLLSLKKLITGINCKKEQEDYKEKSRKKKIMKKSIVKQELQMRMKKDTNNDDNDSRNVVWCSLHDKIIHSWISKVNTNFIN</sequence>
<evidence type="ECO:0000313" key="2">
    <source>
        <dbReference type="Proteomes" id="UP000023152"/>
    </source>
</evidence>
<evidence type="ECO:0000313" key="1">
    <source>
        <dbReference type="EMBL" id="ETO02678.1"/>
    </source>
</evidence>
<accession>X6LL46</accession>
<comment type="caution">
    <text evidence="1">The sequence shown here is derived from an EMBL/GenBank/DDBJ whole genome shotgun (WGS) entry which is preliminary data.</text>
</comment>